<dbReference type="AlphaFoldDB" id="A0A0D0AN79"/>
<keyword evidence="2" id="KW-1185">Reference proteome</keyword>
<proteinExistence type="predicted"/>
<name>A0A0D0AN79_9AGAM</name>
<dbReference type="EMBL" id="KN835595">
    <property type="protein sequence ID" value="KIK35717.1"/>
    <property type="molecule type" value="Genomic_DNA"/>
</dbReference>
<protein>
    <submittedName>
        <fullName evidence="1">Uncharacterized protein</fullName>
    </submittedName>
</protein>
<evidence type="ECO:0000313" key="2">
    <source>
        <dbReference type="Proteomes" id="UP000054485"/>
    </source>
</evidence>
<reference evidence="1 2" key="1">
    <citation type="submission" date="2014-04" db="EMBL/GenBank/DDBJ databases">
        <authorList>
            <consortium name="DOE Joint Genome Institute"/>
            <person name="Kuo A."/>
            <person name="Ruytinx J."/>
            <person name="Rineau F."/>
            <person name="Colpaert J."/>
            <person name="Kohler A."/>
            <person name="Nagy L.G."/>
            <person name="Floudas D."/>
            <person name="Copeland A."/>
            <person name="Barry K.W."/>
            <person name="Cichocki N."/>
            <person name="Veneault-Fourrey C."/>
            <person name="LaButti K."/>
            <person name="Lindquist E.A."/>
            <person name="Lipzen A."/>
            <person name="Lundell T."/>
            <person name="Morin E."/>
            <person name="Murat C."/>
            <person name="Sun H."/>
            <person name="Tunlid A."/>
            <person name="Henrissat B."/>
            <person name="Grigoriev I.V."/>
            <person name="Hibbett D.S."/>
            <person name="Martin F."/>
            <person name="Nordberg H.P."/>
            <person name="Cantor M.N."/>
            <person name="Hua S.X."/>
        </authorList>
    </citation>
    <scope>NUCLEOTIDE SEQUENCE [LARGE SCALE GENOMIC DNA]</scope>
    <source>
        <strain evidence="1 2">UH-Slu-Lm8-n1</strain>
    </source>
</reference>
<gene>
    <name evidence="1" type="ORF">CY34DRAFT_561702</name>
</gene>
<dbReference type="HOGENOM" id="CLU_2160091_0_0_1"/>
<evidence type="ECO:0000313" key="1">
    <source>
        <dbReference type="EMBL" id="KIK35717.1"/>
    </source>
</evidence>
<sequence>MQIVSASPCQALDRKIRGVPTRMAAADTPIPDIHHPDATFRISVAHGTANPRYSTSPPTLDNLGAKQRRMGIQPTIASKRVHASCSLQTWHLLGEASFRGQVMKVKCRSHR</sequence>
<organism evidence="1 2">
    <name type="scientific">Suillus luteus UH-Slu-Lm8-n1</name>
    <dbReference type="NCBI Taxonomy" id="930992"/>
    <lineage>
        <taxon>Eukaryota</taxon>
        <taxon>Fungi</taxon>
        <taxon>Dikarya</taxon>
        <taxon>Basidiomycota</taxon>
        <taxon>Agaricomycotina</taxon>
        <taxon>Agaricomycetes</taxon>
        <taxon>Agaricomycetidae</taxon>
        <taxon>Boletales</taxon>
        <taxon>Suillineae</taxon>
        <taxon>Suillaceae</taxon>
        <taxon>Suillus</taxon>
    </lineage>
</organism>
<dbReference type="InParanoid" id="A0A0D0AN79"/>
<dbReference type="Proteomes" id="UP000054485">
    <property type="component" value="Unassembled WGS sequence"/>
</dbReference>
<reference evidence="2" key="2">
    <citation type="submission" date="2015-01" db="EMBL/GenBank/DDBJ databases">
        <title>Evolutionary Origins and Diversification of the Mycorrhizal Mutualists.</title>
        <authorList>
            <consortium name="DOE Joint Genome Institute"/>
            <consortium name="Mycorrhizal Genomics Consortium"/>
            <person name="Kohler A."/>
            <person name="Kuo A."/>
            <person name="Nagy L.G."/>
            <person name="Floudas D."/>
            <person name="Copeland A."/>
            <person name="Barry K.W."/>
            <person name="Cichocki N."/>
            <person name="Veneault-Fourrey C."/>
            <person name="LaButti K."/>
            <person name="Lindquist E.A."/>
            <person name="Lipzen A."/>
            <person name="Lundell T."/>
            <person name="Morin E."/>
            <person name="Murat C."/>
            <person name="Riley R."/>
            <person name="Ohm R."/>
            <person name="Sun H."/>
            <person name="Tunlid A."/>
            <person name="Henrissat B."/>
            <person name="Grigoriev I.V."/>
            <person name="Hibbett D.S."/>
            <person name="Martin F."/>
        </authorList>
    </citation>
    <scope>NUCLEOTIDE SEQUENCE [LARGE SCALE GENOMIC DNA]</scope>
    <source>
        <strain evidence="2">UH-Slu-Lm8-n1</strain>
    </source>
</reference>
<accession>A0A0D0AN79</accession>